<accession>A0A5S3PSH3</accession>
<proteinExistence type="predicted"/>
<dbReference type="InterPro" id="IPR017208">
    <property type="entry name" value="UCP037442_abhydr"/>
</dbReference>
<comment type="caution">
    <text evidence="2">The sequence shown here is derived from an EMBL/GenBank/DDBJ whole genome shotgun (WGS) entry which is preliminary data.</text>
</comment>
<dbReference type="Gene3D" id="3.40.50.1820">
    <property type="entry name" value="alpha/beta hydrolase"/>
    <property type="match status" value="1"/>
</dbReference>
<dbReference type="OrthoDB" id="9785076at2"/>
<evidence type="ECO:0000259" key="1">
    <source>
        <dbReference type="Pfam" id="PF12146"/>
    </source>
</evidence>
<protein>
    <submittedName>
        <fullName evidence="2">Hydrolase</fullName>
    </submittedName>
</protein>
<evidence type="ECO:0000313" key="3">
    <source>
        <dbReference type="Proteomes" id="UP000310314"/>
    </source>
</evidence>
<sequence>MPKKIAVLVEVQKKELSIQTANGKPIAVTKFFSKNSINQVIVISSATGVLQKYYSHFADFCASKGIVVYTFDYGGIGKSISSLVELKKHVENLTSWGKNDQAAVVAFAKEENLDATLSLITHSVGGQIFGFNPNHLLIDKVIMIASQSGYWKDFEGFHGIKMWLFWYVIIPTLTPLFGYFPSKKLGLFENLPKNMVFEWASWGKKKDYLMHFKNESDYLFEDIRIPILAWSFPKDSFAPKKTVDWLANQYVNSQVTRIHYPAENQKQPGHFGFFKRSFKELLWEKNLNWILTNNLL</sequence>
<name>A0A5S3PSH3_9FLAO</name>
<dbReference type="PIRSF" id="PIRSF037442">
    <property type="entry name" value="UCP037442_abhydr"/>
    <property type="match status" value="1"/>
</dbReference>
<evidence type="ECO:0000313" key="2">
    <source>
        <dbReference type="EMBL" id="TMM57955.1"/>
    </source>
</evidence>
<dbReference type="InterPro" id="IPR029058">
    <property type="entry name" value="AB_hydrolase_fold"/>
</dbReference>
<dbReference type="GO" id="GO:0016787">
    <property type="term" value="F:hydrolase activity"/>
    <property type="evidence" value="ECO:0007669"/>
    <property type="project" value="UniProtKB-KW"/>
</dbReference>
<keyword evidence="2" id="KW-0378">Hydrolase</keyword>
<dbReference type="AlphaFoldDB" id="A0A5S3PSH3"/>
<organism evidence="2 3">
    <name type="scientific">Maribacter algarum</name>
    <name type="common">ex Zhang et al. 2020</name>
    <dbReference type="NCBI Taxonomy" id="2578118"/>
    <lineage>
        <taxon>Bacteria</taxon>
        <taxon>Pseudomonadati</taxon>
        <taxon>Bacteroidota</taxon>
        <taxon>Flavobacteriia</taxon>
        <taxon>Flavobacteriales</taxon>
        <taxon>Flavobacteriaceae</taxon>
        <taxon>Maribacter</taxon>
    </lineage>
</organism>
<dbReference type="Proteomes" id="UP000310314">
    <property type="component" value="Unassembled WGS sequence"/>
</dbReference>
<dbReference type="SUPFAM" id="SSF53474">
    <property type="entry name" value="alpha/beta-Hydrolases"/>
    <property type="match status" value="1"/>
</dbReference>
<dbReference type="Pfam" id="PF12146">
    <property type="entry name" value="Hydrolase_4"/>
    <property type="match status" value="1"/>
</dbReference>
<dbReference type="InterPro" id="IPR022742">
    <property type="entry name" value="Hydrolase_4"/>
</dbReference>
<feature type="domain" description="Serine aminopeptidase S33" evidence="1">
    <location>
        <begin position="39"/>
        <end position="128"/>
    </location>
</feature>
<keyword evidence="3" id="KW-1185">Reference proteome</keyword>
<reference evidence="2 3" key="1">
    <citation type="submission" date="2019-05" db="EMBL/GenBank/DDBJ databases">
        <authorList>
            <person name="Zhang J.-Y."/>
            <person name="Feg X."/>
            <person name="Du Z.-J."/>
        </authorList>
    </citation>
    <scope>NUCLEOTIDE SEQUENCE [LARGE SCALE GENOMIC DNA]</scope>
    <source>
        <strain evidence="2 3">RZ26</strain>
    </source>
</reference>
<gene>
    <name evidence="2" type="ORF">FEE95_00570</name>
</gene>
<dbReference type="EMBL" id="VATY01000001">
    <property type="protein sequence ID" value="TMM57955.1"/>
    <property type="molecule type" value="Genomic_DNA"/>
</dbReference>